<dbReference type="AlphaFoldDB" id="A0A9P1MC87"/>
<comment type="caution">
    <text evidence="2">The sequence shown here is derived from an EMBL/GenBank/DDBJ whole genome shotgun (WGS) entry which is preliminary data.</text>
</comment>
<keyword evidence="3" id="KW-1185">Reference proteome</keyword>
<evidence type="ECO:0000313" key="2">
    <source>
        <dbReference type="EMBL" id="CAI4216401.1"/>
    </source>
</evidence>
<accession>A0A9P1MC87</accession>
<name>A0A9P1MC87_9PEZI</name>
<feature type="region of interest" description="Disordered" evidence="1">
    <location>
        <begin position="299"/>
        <end position="338"/>
    </location>
</feature>
<evidence type="ECO:0000256" key="1">
    <source>
        <dbReference type="SAM" id="MobiDB-lite"/>
    </source>
</evidence>
<dbReference type="Proteomes" id="UP000838763">
    <property type="component" value="Unassembled WGS sequence"/>
</dbReference>
<proteinExistence type="predicted"/>
<dbReference type="EMBL" id="CALLCH030000015">
    <property type="protein sequence ID" value="CAI4216401.1"/>
    <property type="molecule type" value="Genomic_DNA"/>
</dbReference>
<gene>
    <name evidence="2" type="ORF">PPNO1_LOCUS6056</name>
</gene>
<evidence type="ECO:0000313" key="3">
    <source>
        <dbReference type="Proteomes" id="UP000838763"/>
    </source>
</evidence>
<reference evidence="2" key="1">
    <citation type="submission" date="2022-11" db="EMBL/GenBank/DDBJ databases">
        <authorList>
            <person name="Scott C."/>
            <person name="Bruce N."/>
        </authorList>
    </citation>
    <scope>NUCLEOTIDE SEQUENCE</scope>
</reference>
<sequence>MDPSHLFLSMADADFSRYDHHMDPDGIYADECNSPCAESCRSQCGEDGEADICYDPNCDEISDLCTNDSCVDQIKCCPVSCPVPALSENDEDAAVTLASIGSGDQPAGSLLDGDLSLHSQDSLHLASSTSPQTSLMSSPISRLTLIDDLILHHNPSQPPHATPHFRPCPLDNATFITRRCMLPRSVYDGADAQCVIQATEATNPHMLANPCGVFLSGPDDVIPHIASTHPHAFNTLQSYLEAGATYSRLNESNRLAFYSPWMPWVSQSLATAGAYSTRAIARLLPRRLMIPLPHKLSKVTQPLTPSTSGLSSAANGKRTQASSATKVSTTRRAYTNMC</sequence>
<organism evidence="2 3">
    <name type="scientific">Parascedosporium putredinis</name>
    <dbReference type="NCBI Taxonomy" id="1442378"/>
    <lineage>
        <taxon>Eukaryota</taxon>
        <taxon>Fungi</taxon>
        <taxon>Dikarya</taxon>
        <taxon>Ascomycota</taxon>
        <taxon>Pezizomycotina</taxon>
        <taxon>Sordariomycetes</taxon>
        <taxon>Hypocreomycetidae</taxon>
        <taxon>Microascales</taxon>
        <taxon>Microascaceae</taxon>
        <taxon>Parascedosporium</taxon>
    </lineage>
</organism>
<protein>
    <submittedName>
        <fullName evidence="2">Uncharacterized protein</fullName>
    </submittedName>
</protein>
<dbReference type="OrthoDB" id="3437960at2759"/>